<dbReference type="InterPro" id="IPR002028">
    <property type="entry name" value="Trp_synthase_suA"/>
</dbReference>
<comment type="catalytic activity">
    <reaction evidence="11">
        <text>(1S,2R)-1-C-(indol-3-yl)glycerol 3-phosphate + L-serine = D-glyceraldehyde 3-phosphate + L-tryptophan + H2O</text>
        <dbReference type="Rhea" id="RHEA:10532"/>
        <dbReference type="ChEBI" id="CHEBI:15377"/>
        <dbReference type="ChEBI" id="CHEBI:33384"/>
        <dbReference type="ChEBI" id="CHEBI:57912"/>
        <dbReference type="ChEBI" id="CHEBI:58866"/>
        <dbReference type="ChEBI" id="CHEBI:59776"/>
        <dbReference type="EC" id="4.2.1.20"/>
    </reaction>
</comment>
<evidence type="ECO:0000256" key="13">
    <source>
        <dbReference type="RuleBase" id="RU003657"/>
    </source>
</evidence>
<comment type="similarity">
    <text evidence="12">Belongs to the TrpA family.</text>
</comment>
<dbReference type="Pfam" id="PF00290">
    <property type="entry name" value="Trp_syntA"/>
    <property type="match status" value="1"/>
</dbReference>
<evidence type="ECO:0000256" key="2">
    <source>
        <dbReference type="ARBA" id="ARBA00008894"/>
    </source>
</evidence>
<dbReference type="GO" id="GO:0000105">
    <property type="term" value="P:L-histidine biosynthetic process"/>
    <property type="evidence" value="ECO:0007669"/>
    <property type="project" value="UniProtKB-KW"/>
</dbReference>
<dbReference type="Pfam" id="PF23559">
    <property type="entry name" value="WHD_DRP"/>
    <property type="match status" value="1"/>
</dbReference>
<sequence length="1826" mass="203389">MAFALKASLSPSSSPPSSLTAATVATPPTAFIPYITAGDPDLATTAEALRLLDACGADVIEVGMPFSNPYADGAVIQASAARALAAGATSDTVMAMLKEVTPELSCPVVIFSYFNPIERRGTGSFTAAAREAGVRGLIVPDLPYTEASDLSIEAKKNEIELARLMKRWVQVLLTTPSTKAERMNEITSASEGFVYLVSINGLTGTRPDVNPRVKDLLREIKQVTDKAVAVGFGISTPDHVRQVAQWGADGVIIGSAMVKQLGEANSPREGLKRLETAFIPFITAGDPDLATTSKALRILDSCGSDVIELGVPYSDPLADGPVIQPFHFQAAASRALKKGTKLGSVLAMLTEVIPELSCPIVLFTYYNPILKSGVRNFMAKIKQAGVHGLVVPDLPLEETTLLRSEATMHDIELVLLTTPTTPTERMKEITKASEGFVYLVSAVGVTGARSNVNLRVEHLLQEIKQVTDKPVAVGFGISTPEHAKQIAGWGADGVIIGSAIVRQLGEATSPEEGLRRIEEKDIVRCSVLMRKYGILEFGRTYPERSNRISPWRDAGSVRLGYSLIPTVRFRNKRLSSFLAWLSGHGIISPLRMGAELTVTGWFLSPIIREMQDTALAYIKGQFSWKKDQEKDLERLDITLTEILTIVDVIEKREIKDGNQRRLLSILKDAIYGAVDVLDGFQYMVLKSKVDSQSAVSRVTSTCIYLGKRLIGADEFRGKLADILEKLGVVKTTADTLLKVVNFDNATAKLLPVTRLRVTSPLKENHHIYGRRDELHKLRDMLFEISHSDAPRPSNAPVPGDSSIDIISIVGVGGVGKTSLARLAFEDEQIRMNFGLRMWVSVSDTYDEIRLTRDILESLTDANYHTVAEFDELQNALREKIAGKKFLLILDDVWYDEDRTKWENELLWSKVLSSLNTGLEGSKILVTTRADKACSILHARTPPLRLGGLDRDDYWLLFRNHAFGEKYPGQFPELREVGIQICRRLNGLPLAAKIIGRLLNADLDVSHWKKVLESDLSDDVMKVLRLSYQHLPVQLKLCFSFCSLFPKDWRFEPQRLTEMWIAQGFVQREDSYDTDTNIEDVAKGYFNELVQRSFFERSLLDLPTEYVMHDLINDLARNVSKDEYVRVENDKQKEIPPNIRHLSISANLLGSMKKTELRNLRTLIVWKKTWSCLKLSLPDDVFKKSKSIRVLDLSGCCLDRLPTSVEVLKHLRYFAFRVPQRLWQTSLIRLYHLEVLVTRGHSCRESECANLPANMKRNLLKLRKAFLLNVGGATISGFGGQTLLHGHGEFHVRKESGYRLGELKEVKNISGQLKIRSLENVEHQQEAVNACLDCKEHIEYLELEWSIHARALTSDIDNDVLNALRPHPNLDRLKIIGYGGTRSPSWFEANWLTALSSLVLENCIGWVQLPPFGQLPLLKYLELRGMHAVRQIGQEFYGNGDIKGFPILEDMIFDGMLNWDGWSGIGDGSLFPCLERLLVSRCPKIREIPTFSATPRVEVEISPDSPPASCLIESLIATASRLIFLVSSYSFLSELTTEQLNHVAELNLQNCTDSMPAGGFHRLSSLQVFRISNCSTLLSSVSTEAVDTYLLPPSLCHIEIAQSNVHCSLLPRYLQGLTCLSTLVLNSCHLMTSLSFASENPHLVALESITIKDCNELVSLDGFTNLGALRKLVVADCYNFCSLPADLNIVGSLEKLVICGCPMMRFLPEDGLPASAQTTLLSKCHPELDTQLQRKEGAEWNKIVHIPEKKLEMLLYSLTTRIANSWMDIAFAVYQPQLCKGKDNLSVRQGGLKFGLWWLKNKNHVLRRILKKNWHSLAITAFLCSVH</sequence>
<dbReference type="InterPro" id="IPR018204">
    <property type="entry name" value="Trp_synthase_alpha_AS"/>
</dbReference>
<evidence type="ECO:0000259" key="16">
    <source>
        <dbReference type="Pfam" id="PF18052"/>
    </source>
</evidence>
<name>N1QZU2_AEGTA</name>
<dbReference type="GO" id="GO:0051707">
    <property type="term" value="P:response to other organism"/>
    <property type="evidence" value="ECO:0007669"/>
    <property type="project" value="UniProtKB-ARBA"/>
</dbReference>
<keyword evidence="3 13" id="KW-0028">Amino-acid biosynthesis</keyword>
<evidence type="ECO:0000256" key="14">
    <source>
        <dbReference type="SAM" id="MobiDB-lite"/>
    </source>
</evidence>
<reference evidence="19" key="1">
    <citation type="submission" date="2015-06" db="UniProtKB">
        <authorList>
            <consortium name="EnsemblPlants"/>
        </authorList>
    </citation>
    <scope>IDENTIFICATION</scope>
</reference>
<evidence type="ECO:0000256" key="5">
    <source>
        <dbReference type="ARBA" id="ARBA00022737"/>
    </source>
</evidence>
<comment type="pathway">
    <text evidence="1">Amino-acid biosynthesis; L-tryptophan biosynthesis; L-tryptophan from chorismate: step 5/5.</text>
</comment>
<dbReference type="Gene3D" id="3.20.20.70">
    <property type="entry name" value="Aldolase class I"/>
    <property type="match status" value="2"/>
</dbReference>
<dbReference type="GO" id="GO:0004834">
    <property type="term" value="F:tryptophan synthase activity"/>
    <property type="evidence" value="ECO:0007669"/>
    <property type="project" value="UniProtKB-EC"/>
</dbReference>
<feature type="domain" description="Disease resistance protein winged helix" evidence="17">
    <location>
        <begin position="1043"/>
        <end position="1115"/>
    </location>
</feature>
<evidence type="ECO:0000259" key="15">
    <source>
        <dbReference type="Pfam" id="PF00931"/>
    </source>
</evidence>
<comment type="similarity">
    <text evidence="2">Belongs to the disease resistance NB-LRR family.</text>
</comment>
<dbReference type="CDD" id="cd04724">
    <property type="entry name" value="Tryptophan_synthase_alpha"/>
    <property type="match status" value="2"/>
</dbReference>
<dbReference type="Gene3D" id="1.10.8.430">
    <property type="entry name" value="Helical domain of apoptotic protease-activating factors"/>
    <property type="match status" value="1"/>
</dbReference>
<keyword evidence="7" id="KW-0611">Plant defense</keyword>
<dbReference type="GO" id="GO:0043531">
    <property type="term" value="F:ADP binding"/>
    <property type="evidence" value="ECO:0007669"/>
    <property type="project" value="InterPro"/>
</dbReference>
<evidence type="ECO:0000259" key="18">
    <source>
        <dbReference type="Pfam" id="PF25019"/>
    </source>
</evidence>
<evidence type="ECO:0000256" key="8">
    <source>
        <dbReference type="ARBA" id="ARBA00022822"/>
    </source>
</evidence>
<dbReference type="GO" id="GO:0009507">
    <property type="term" value="C:chloroplast"/>
    <property type="evidence" value="ECO:0007669"/>
    <property type="project" value="TreeGrafter"/>
</dbReference>
<keyword evidence="8" id="KW-0822">Tryptophan biosynthesis</keyword>
<keyword evidence="13" id="KW-0368">Histidine biosynthesis</keyword>
<dbReference type="InterPro" id="IPR058922">
    <property type="entry name" value="WHD_DRP"/>
</dbReference>
<evidence type="ECO:0000313" key="19">
    <source>
        <dbReference type="EnsemblPlants" id="EMT17242"/>
    </source>
</evidence>
<feature type="domain" description="NB-ARC" evidence="15">
    <location>
        <begin position="802"/>
        <end position="964"/>
    </location>
</feature>
<keyword evidence="10" id="KW-0456">Lyase</keyword>
<dbReference type="NCBIfam" id="TIGR00262">
    <property type="entry name" value="trpA"/>
    <property type="match status" value="2"/>
</dbReference>
<dbReference type="PROSITE" id="PS00167">
    <property type="entry name" value="TRP_SYNTHASE_ALPHA"/>
    <property type="match status" value="1"/>
</dbReference>
<dbReference type="InterPro" id="IPR013785">
    <property type="entry name" value="Aldolase_TIM"/>
</dbReference>
<dbReference type="Gene3D" id="1.10.10.10">
    <property type="entry name" value="Winged helix-like DNA-binding domain superfamily/Winged helix DNA-binding domain"/>
    <property type="match status" value="1"/>
</dbReference>
<feature type="compositionally biased region" description="Low complexity" evidence="14">
    <location>
        <begin position="7"/>
        <end position="21"/>
    </location>
</feature>
<dbReference type="Pfam" id="PF00977">
    <property type="entry name" value="His_biosynth"/>
    <property type="match status" value="1"/>
</dbReference>
<organism evidence="19">
    <name type="scientific">Aegilops tauschii</name>
    <name type="common">Tausch's goatgrass</name>
    <name type="synonym">Aegilops squarrosa</name>
    <dbReference type="NCBI Taxonomy" id="37682"/>
    <lineage>
        <taxon>Eukaryota</taxon>
        <taxon>Viridiplantae</taxon>
        <taxon>Streptophyta</taxon>
        <taxon>Embryophyta</taxon>
        <taxon>Tracheophyta</taxon>
        <taxon>Spermatophyta</taxon>
        <taxon>Magnoliopsida</taxon>
        <taxon>Liliopsida</taxon>
        <taxon>Poales</taxon>
        <taxon>Poaceae</taxon>
        <taxon>BOP clade</taxon>
        <taxon>Pooideae</taxon>
        <taxon>Triticodae</taxon>
        <taxon>Triticeae</taxon>
        <taxon>Triticinae</taxon>
        <taxon>Aegilops</taxon>
    </lineage>
</organism>
<keyword evidence="4" id="KW-0433">Leucine-rich repeat</keyword>
<evidence type="ECO:0000256" key="9">
    <source>
        <dbReference type="ARBA" id="ARBA00023141"/>
    </source>
</evidence>
<evidence type="ECO:0000256" key="4">
    <source>
        <dbReference type="ARBA" id="ARBA00022614"/>
    </source>
</evidence>
<dbReference type="InterPro" id="IPR011060">
    <property type="entry name" value="RibuloseP-bd_barrel"/>
</dbReference>
<dbReference type="Pfam" id="PF25019">
    <property type="entry name" value="LRR_R13L1-DRL21"/>
    <property type="match status" value="1"/>
</dbReference>
<dbReference type="EnsemblPlants" id="EMT17242">
    <property type="protein sequence ID" value="EMT17242"/>
    <property type="gene ID" value="F775_00546"/>
</dbReference>
<evidence type="ECO:0000256" key="3">
    <source>
        <dbReference type="ARBA" id="ARBA00022605"/>
    </source>
</evidence>
<dbReference type="PANTHER" id="PTHR43406:SF12">
    <property type="entry name" value="TRYPTOPHAN SYNTHASE"/>
    <property type="match status" value="1"/>
</dbReference>
<evidence type="ECO:0000256" key="1">
    <source>
        <dbReference type="ARBA" id="ARBA00004733"/>
    </source>
</evidence>
<dbReference type="InterPro" id="IPR002182">
    <property type="entry name" value="NB-ARC"/>
</dbReference>
<dbReference type="InterPro" id="IPR041118">
    <property type="entry name" value="Rx_N"/>
</dbReference>
<dbReference type="ExpressionAtlas" id="N1QZU2">
    <property type="expression patterns" value="baseline"/>
</dbReference>
<dbReference type="Pfam" id="PF18052">
    <property type="entry name" value="Rx_N"/>
    <property type="match status" value="1"/>
</dbReference>
<dbReference type="SUPFAM" id="SSF51366">
    <property type="entry name" value="Ribulose-phoshate binding barrel"/>
    <property type="match status" value="2"/>
</dbReference>
<keyword evidence="9" id="KW-0057">Aromatic amino acid biosynthesis</keyword>
<dbReference type="InterPro" id="IPR032675">
    <property type="entry name" value="LRR_dom_sf"/>
</dbReference>
<keyword evidence="5" id="KW-0677">Repeat</keyword>
<feature type="domain" description="R13L1/DRL21-like LRR repeat region" evidence="18">
    <location>
        <begin position="1299"/>
        <end position="1425"/>
    </location>
</feature>
<dbReference type="HAMAP" id="MF_00131">
    <property type="entry name" value="Trp_synth_alpha"/>
    <property type="match status" value="2"/>
</dbReference>
<feature type="region of interest" description="Disordered" evidence="14">
    <location>
        <begin position="1"/>
        <end position="21"/>
    </location>
</feature>
<dbReference type="Gene3D" id="3.40.50.300">
    <property type="entry name" value="P-loop containing nucleotide triphosphate hydrolases"/>
    <property type="match status" value="1"/>
</dbReference>
<dbReference type="Gene3D" id="3.80.10.10">
    <property type="entry name" value="Ribonuclease Inhibitor"/>
    <property type="match status" value="3"/>
</dbReference>
<dbReference type="InterPro" id="IPR036388">
    <property type="entry name" value="WH-like_DNA-bd_sf"/>
</dbReference>
<dbReference type="FunFam" id="3.20.20.70:FF:000107">
    <property type="entry name" value="Tryptophan synthase alpha chain, chloroplastic"/>
    <property type="match status" value="2"/>
</dbReference>
<evidence type="ECO:0000256" key="7">
    <source>
        <dbReference type="ARBA" id="ARBA00022821"/>
    </source>
</evidence>
<dbReference type="InterPro" id="IPR042197">
    <property type="entry name" value="Apaf_helical"/>
</dbReference>
<evidence type="ECO:0000256" key="11">
    <source>
        <dbReference type="ARBA" id="ARBA00049047"/>
    </source>
</evidence>
<dbReference type="SUPFAM" id="SSF52540">
    <property type="entry name" value="P-loop containing nucleoside triphosphate hydrolases"/>
    <property type="match status" value="1"/>
</dbReference>
<dbReference type="GO" id="GO:0005829">
    <property type="term" value="C:cytosol"/>
    <property type="evidence" value="ECO:0007669"/>
    <property type="project" value="TreeGrafter"/>
</dbReference>
<dbReference type="InterPro" id="IPR006062">
    <property type="entry name" value="His_biosynth"/>
</dbReference>
<dbReference type="Pfam" id="PF00931">
    <property type="entry name" value="NB-ARC"/>
    <property type="match status" value="1"/>
</dbReference>
<dbReference type="PRINTS" id="PR00364">
    <property type="entry name" value="DISEASERSIST"/>
</dbReference>
<evidence type="ECO:0000256" key="12">
    <source>
        <dbReference type="ARBA" id="ARBA00060788"/>
    </source>
</evidence>
<dbReference type="InterPro" id="IPR027417">
    <property type="entry name" value="P-loop_NTPase"/>
</dbReference>
<dbReference type="SUPFAM" id="SSF52058">
    <property type="entry name" value="L domain-like"/>
    <property type="match status" value="2"/>
</dbReference>
<evidence type="ECO:0000256" key="10">
    <source>
        <dbReference type="ARBA" id="ARBA00023239"/>
    </source>
</evidence>
<accession>N1QZU2</accession>
<dbReference type="GO" id="GO:0006952">
    <property type="term" value="P:defense response"/>
    <property type="evidence" value="ECO:0007669"/>
    <property type="project" value="UniProtKB-KW"/>
</dbReference>
<evidence type="ECO:0000256" key="6">
    <source>
        <dbReference type="ARBA" id="ARBA00022741"/>
    </source>
</evidence>
<protein>
    <submittedName>
        <fullName evidence="19">Putative disease resistance protein RGA3</fullName>
    </submittedName>
</protein>
<comment type="similarity">
    <text evidence="13">Belongs to the HisA/HisF family.</text>
</comment>
<feature type="domain" description="Disease resistance N-terminal" evidence="16">
    <location>
        <begin position="617"/>
        <end position="693"/>
    </location>
</feature>
<keyword evidence="6" id="KW-0547">Nucleotide-binding</keyword>
<dbReference type="PANTHER" id="PTHR43406">
    <property type="entry name" value="TRYPTOPHAN SYNTHASE, ALPHA CHAIN"/>
    <property type="match status" value="1"/>
</dbReference>
<proteinExistence type="inferred from homology"/>
<evidence type="ECO:0000259" key="17">
    <source>
        <dbReference type="Pfam" id="PF23559"/>
    </source>
</evidence>
<dbReference type="UniPathway" id="UPA00035">
    <property type="reaction ID" value="UER00044"/>
</dbReference>
<dbReference type="InterPro" id="IPR056789">
    <property type="entry name" value="LRR_R13L1-DRL21"/>
</dbReference>